<gene>
    <name evidence="5" type="ORF">UCREL1_6430</name>
</gene>
<feature type="region of interest" description="Disordered" evidence="3">
    <location>
        <begin position="233"/>
        <end position="253"/>
    </location>
</feature>
<dbReference type="NCBIfam" id="TIGR00714">
    <property type="entry name" value="hscB"/>
    <property type="match status" value="1"/>
</dbReference>
<sequence length="301" mass="33905">MRSSLLPRRYQASRICDACRQRQQQQQQQQQRSITSLSFLASSRTSQARQHSAPLRLQQTPTTRFICHSQALLRSSPSSSPAPSSNGGGEDKNANPDNNATTTTTTTTTPTPKTHYDLFPKTLPLGPPPTGPFHIDVRALRREYLALQATTHPDRHPPHLKTRAEGLSARVNEAFATLANPFRRAVYVLDLKHEQKGDTETGTGTGTYHADETAKLDDPELLGVVLEAREQVEEAQDESELEPLKGENEERIRRSEEVLEKAFERDDLDEAGQEVVRLRYWVNIKESIDNWERGKPVVLEH</sequence>
<comment type="similarity">
    <text evidence="1">Belongs to the HscB family.</text>
</comment>
<dbReference type="OrthoDB" id="448954at2759"/>
<dbReference type="SUPFAM" id="SSF46565">
    <property type="entry name" value="Chaperone J-domain"/>
    <property type="match status" value="1"/>
</dbReference>
<dbReference type="STRING" id="1287681.M7SQU5"/>
<reference evidence="6" key="1">
    <citation type="journal article" date="2013" name="Genome Announc.">
        <title>Draft genome sequence of the grapevine dieback fungus Eutypa lata UCR-EL1.</title>
        <authorList>
            <person name="Blanco-Ulate B."/>
            <person name="Rolshausen P.E."/>
            <person name="Cantu D."/>
        </authorList>
    </citation>
    <scope>NUCLEOTIDE SEQUENCE [LARGE SCALE GENOMIC DNA]</scope>
    <source>
        <strain evidence="6">UCR-EL1</strain>
    </source>
</reference>
<dbReference type="GO" id="GO:0044571">
    <property type="term" value="P:[2Fe-2S] cluster assembly"/>
    <property type="evidence" value="ECO:0007669"/>
    <property type="project" value="InterPro"/>
</dbReference>
<evidence type="ECO:0000256" key="2">
    <source>
        <dbReference type="ARBA" id="ARBA00023186"/>
    </source>
</evidence>
<accession>M7SQU5</accession>
<dbReference type="SUPFAM" id="SSF47144">
    <property type="entry name" value="HSC20 (HSCB), C-terminal oligomerisation domain"/>
    <property type="match status" value="1"/>
</dbReference>
<evidence type="ECO:0000313" key="5">
    <source>
        <dbReference type="EMBL" id="EMR66577.1"/>
    </source>
</evidence>
<dbReference type="OMA" id="ATRECVK"/>
<proteinExistence type="inferred from homology"/>
<name>M7SQU5_EUTLA</name>
<dbReference type="Gene3D" id="1.20.1280.20">
    <property type="entry name" value="HscB, C-terminal domain"/>
    <property type="match status" value="1"/>
</dbReference>
<dbReference type="AlphaFoldDB" id="M7SQU5"/>
<feature type="region of interest" description="Disordered" evidence="3">
    <location>
        <begin position="41"/>
        <end position="116"/>
    </location>
</feature>
<dbReference type="eggNOG" id="KOG3192">
    <property type="taxonomic scope" value="Eukaryota"/>
</dbReference>
<dbReference type="PANTHER" id="PTHR14021:SF15">
    <property type="entry name" value="IRON-SULFUR CLUSTER CO-CHAPERONE PROTEIN HSCB"/>
    <property type="match status" value="1"/>
</dbReference>
<feature type="compositionally biased region" description="Low complexity" evidence="3">
    <location>
        <begin position="75"/>
        <end position="85"/>
    </location>
</feature>
<evidence type="ECO:0000259" key="4">
    <source>
        <dbReference type="Pfam" id="PF07743"/>
    </source>
</evidence>
<dbReference type="InterPro" id="IPR004640">
    <property type="entry name" value="HscB"/>
</dbReference>
<dbReference type="GO" id="GO:0051259">
    <property type="term" value="P:protein complex oligomerization"/>
    <property type="evidence" value="ECO:0007669"/>
    <property type="project" value="InterPro"/>
</dbReference>
<feature type="domain" description="Co-chaperone HscB C-terminal oligomerisation" evidence="4">
    <location>
        <begin position="218"/>
        <end position="289"/>
    </location>
</feature>
<protein>
    <submittedName>
        <fullName evidence="5">Putative fe-s protein assembly co-chaperone protein</fullName>
    </submittedName>
</protein>
<keyword evidence="6" id="KW-1185">Reference proteome</keyword>
<keyword evidence="2" id="KW-0143">Chaperone</keyword>
<dbReference type="KEGG" id="ela:UCREL1_6430"/>
<dbReference type="GO" id="GO:0005739">
    <property type="term" value="C:mitochondrion"/>
    <property type="evidence" value="ECO:0007669"/>
    <property type="project" value="TreeGrafter"/>
</dbReference>
<dbReference type="GO" id="GO:0051087">
    <property type="term" value="F:protein-folding chaperone binding"/>
    <property type="evidence" value="ECO:0007669"/>
    <property type="project" value="InterPro"/>
</dbReference>
<feature type="compositionally biased region" description="Low complexity" evidence="3">
    <location>
        <begin position="95"/>
        <end position="113"/>
    </location>
</feature>
<dbReference type="Proteomes" id="UP000012174">
    <property type="component" value="Unassembled WGS sequence"/>
</dbReference>
<evidence type="ECO:0000256" key="3">
    <source>
        <dbReference type="SAM" id="MobiDB-lite"/>
    </source>
</evidence>
<dbReference type="InterPro" id="IPR036386">
    <property type="entry name" value="HscB_C_sf"/>
</dbReference>
<dbReference type="Pfam" id="PF07743">
    <property type="entry name" value="HSCB_C"/>
    <property type="match status" value="1"/>
</dbReference>
<dbReference type="HOGENOM" id="CLU_068529_1_0_1"/>
<evidence type="ECO:0000313" key="6">
    <source>
        <dbReference type="Proteomes" id="UP000012174"/>
    </source>
</evidence>
<feature type="compositionally biased region" description="Polar residues" evidence="3">
    <location>
        <begin position="41"/>
        <end position="50"/>
    </location>
</feature>
<organism evidence="5 6">
    <name type="scientific">Eutypa lata (strain UCR-EL1)</name>
    <name type="common">Grapevine dieback disease fungus</name>
    <name type="synonym">Eutypa armeniacae</name>
    <dbReference type="NCBI Taxonomy" id="1287681"/>
    <lineage>
        <taxon>Eukaryota</taxon>
        <taxon>Fungi</taxon>
        <taxon>Dikarya</taxon>
        <taxon>Ascomycota</taxon>
        <taxon>Pezizomycotina</taxon>
        <taxon>Sordariomycetes</taxon>
        <taxon>Xylariomycetidae</taxon>
        <taxon>Xylariales</taxon>
        <taxon>Diatrypaceae</taxon>
        <taxon>Eutypa</taxon>
    </lineage>
</organism>
<evidence type="ECO:0000256" key="1">
    <source>
        <dbReference type="ARBA" id="ARBA00010476"/>
    </source>
</evidence>
<feature type="compositionally biased region" description="Basic and acidic residues" evidence="3">
    <location>
        <begin position="242"/>
        <end position="253"/>
    </location>
</feature>
<dbReference type="InterPro" id="IPR036869">
    <property type="entry name" value="J_dom_sf"/>
</dbReference>
<dbReference type="Gene3D" id="1.10.287.110">
    <property type="entry name" value="DnaJ domain"/>
    <property type="match status" value="1"/>
</dbReference>
<dbReference type="PANTHER" id="PTHR14021">
    <property type="entry name" value="IRON-SULFUR CLUSTER CO-CHAPERONE PROTEIN HSCB"/>
    <property type="match status" value="1"/>
</dbReference>
<dbReference type="InterPro" id="IPR009073">
    <property type="entry name" value="HscB_oligo_C"/>
</dbReference>
<dbReference type="GO" id="GO:0001671">
    <property type="term" value="F:ATPase activator activity"/>
    <property type="evidence" value="ECO:0007669"/>
    <property type="project" value="InterPro"/>
</dbReference>
<dbReference type="EMBL" id="KB706616">
    <property type="protein sequence ID" value="EMR66577.1"/>
    <property type="molecule type" value="Genomic_DNA"/>
</dbReference>